<dbReference type="InterPro" id="IPR000719">
    <property type="entry name" value="Prot_kinase_dom"/>
</dbReference>
<evidence type="ECO:0000313" key="5">
    <source>
        <dbReference type="Proteomes" id="UP000218231"/>
    </source>
</evidence>
<dbReference type="InterPro" id="IPR050198">
    <property type="entry name" value="Non-receptor_tyrosine_kinases"/>
</dbReference>
<dbReference type="Proteomes" id="UP000218231">
    <property type="component" value="Unassembled WGS sequence"/>
</dbReference>
<dbReference type="Pfam" id="PF07714">
    <property type="entry name" value="PK_Tyr_Ser-Thr"/>
    <property type="match status" value="1"/>
</dbReference>
<dbReference type="GO" id="GO:0005524">
    <property type="term" value="F:ATP binding"/>
    <property type="evidence" value="ECO:0007669"/>
    <property type="project" value="UniProtKB-KW"/>
</dbReference>
<dbReference type="SUPFAM" id="SSF56112">
    <property type="entry name" value="Protein kinase-like (PK-like)"/>
    <property type="match status" value="1"/>
</dbReference>
<evidence type="ECO:0000256" key="2">
    <source>
        <dbReference type="ARBA" id="ARBA00022840"/>
    </source>
</evidence>
<evidence type="ECO:0000256" key="1">
    <source>
        <dbReference type="ARBA" id="ARBA00022741"/>
    </source>
</evidence>
<evidence type="ECO:0000259" key="3">
    <source>
        <dbReference type="PROSITE" id="PS50011"/>
    </source>
</evidence>
<dbReference type="InterPro" id="IPR008266">
    <property type="entry name" value="Tyr_kinase_AS"/>
</dbReference>
<dbReference type="EMBL" id="LIAE01006566">
    <property type="protein sequence ID" value="PAV87448.1"/>
    <property type="molecule type" value="Genomic_DNA"/>
</dbReference>
<gene>
    <name evidence="4" type="ORF">WR25_18593</name>
</gene>
<keyword evidence="1" id="KW-0547">Nucleotide-binding</keyword>
<name>A0A2A2LMS5_9BILA</name>
<evidence type="ECO:0000313" key="4">
    <source>
        <dbReference type="EMBL" id="PAV87448.1"/>
    </source>
</evidence>
<dbReference type="STRING" id="2018661.A0A2A2LMS5"/>
<proteinExistence type="predicted"/>
<keyword evidence="2" id="KW-0067">ATP-binding</keyword>
<dbReference type="OrthoDB" id="1924287at2759"/>
<dbReference type="PROSITE" id="PS00109">
    <property type="entry name" value="PROTEIN_KINASE_TYR"/>
    <property type="match status" value="1"/>
</dbReference>
<feature type="domain" description="Protein kinase" evidence="3">
    <location>
        <begin position="1"/>
        <end position="137"/>
    </location>
</feature>
<reference evidence="4 5" key="1">
    <citation type="journal article" date="2017" name="Curr. Biol.">
        <title>Genome architecture and evolution of a unichromosomal asexual nematode.</title>
        <authorList>
            <person name="Fradin H."/>
            <person name="Zegar C."/>
            <person name="Gutwein M."/>
            <person name="Lucas J."/>
            <person name="Kovtun M."/>
            <person name="Corcoran D."/>
            <person name="Baugh L.R."/>
            <person name="Kiontke K."/>
            <person name="Gunsalus K."/>
            <person name="Fitch D.H."/>
            <person name="Piano F."/>
        </authorList>
    </citation>
    <scope>NUCLEOTIDE SEQUENCE [LARGE SCALE GENOMIC DNA]</scope>
    <source>
        <strain evidence="4">PF1309</strain>
    </source>
</reference>
<dbReference type="AlphaFoldDB" id="A0A2A2LMS5"/>
<dbReference type="Gene3D" id="1.10.510.10">
    <property type="entry name" value="Transferase(Phosphotransferase) domain 1"/>
    <property type="match status" value="1"/>
</dbReference>
<dbReference type="InterPro" id="IPR011009">
    <property type="entry name" value="Kinase-like_dom_sf"/>
</dbReference>
<organism evidence="4 5">
    <name type="scientific">Diploscapter pachys</name>
    <dbReference type="NCBI Taxonomy" id="2018661"/>
    <lineage>
        <taxon>Eukaryota</taxon>
        <taxon>Metazoa</taxon>
        <taxon>Ecdysozoa</taxon>
        <taxon>Nematoda</taxon>
        <taxon>Chromadorea</taxon>
        <taxon>Rhabditida</taxon>
        <taxon>Rhabditina</taxon>
        <taxon>Rhabditomorpha</taxon>
        <taxon>Rhabditoidea</taxon>
        <taxon>Rhabditidae</taxon>
        <taxon>Diploscapter</taxon>
    </lineage>
</organism>
<comment type="caution">
    <text evidence="4">The sequence shown here is derived from an EMBL/GenBank/DDBJ whole genome shotgun (WGS) entry which is preliminary data.</text>
</comment>
<dbReference type="PROSITE" id="PS50011">
    <property type="entry name" value="PROTEIN_KINASE_DOM"/>
    <property type="match status" value="1"/>
</dbReference>
<keyword evidence="5" id="KW-1185">Reference proteome</keyword>
<accession>A0A2A2LMS5</accession>
<dbReference type="GO" id="GO:0004672">
    <property type="term" value="F:protein kinase activity"/>
    <property type="evidence" value="ECO:0007669"/>
    <property type="project" value="InterPro"/>
</dbReference>
<dbReference type="InterPro" id="IPR001245">
    <property type="entry name" value="Ser-Thr/Tyr_kinase_cat_dom"/>
</dbReference>
<sequence length="137" mass="15383">MGFQVAHDSDPSKTVEARQMIIDEAKQMAMLVHANVVRMHGVALDVPPVMIVMEFCPGGDLEKHLRKQGATITDYERIIYLVEIIRGLRYLHNKKIIHCDLATRNCLIGEDGLVRISDFGLSKALGKGPKFFLSYES</sequence>
<protein>
    <recommendedName>
        <fullName evidence="3">Protein kinase domain-containing protein</fullName>
    </recommendedName>
</protein>
<dbReference type="PANTHER" id="PTHR24418">
    <property type="entry name" value="TYROSINE-PROTEIN KINASE"/>
    <property type="match status" value="1"/>
</dbReference>